<keyword evidence="1" id="KW-0812">Transmembrane</keyword>
<accession>A0A1X7R3J8</accession>
<reference evidence="2 3" key="1">
    <citation type="submission" date="2017-04" db="EMBL/GenBank/DDBJ databases">
        <authorList>
            <person name="Afonso C.L."/>
            <person name="Miller P.J."/>
            <person name="Scott M.A."/>
            <person name="Spackman E."/>
            <person name="Goraichik I."/>
            <person name="Dimitrov K.M."/>
            <person name="Suarez D.L."/>
            <person name="Swayne D.E."/>
        </authorList>
    </citation>
    <scope>NUCLEOTIDE SEQUENCE [LARGE SCALE GENOMIC DNA]</scope>
</reference>
<evidence type="ECO:0000313" key="3">
    <source>
        <dbReference type="Proteomes" id="UP000196158"/>
    </source>
</evidence>
<evidence type="ECO:0000256" key="1">
    <source>
        <dbReference type="SAM" id="Phobius"/>
    </source>
</evidence>
<organism evidence="2 3">
    <name type="scientific">Maudiozyma saulgeensis</name>
    <dbReference type="NCBI Taxonomy" id="1789683"/>
    <lineage>
        <taxon>Eukaryota</taxon>
        <taxon>Fungi</taxon>
        <taxon>Dikarya</taxon>
        <taxon>Ascomycota</taxon>
        <taxon>Saccharomycotina</taxon>
        <taxon>Saccharomycetes</taxon>
        <taxon>Saccharomycetales</taxon>
        <taxon>Saccharomycetaceae</taxon>
        <taxon>Maudiozyma</taxon>
    </lineage>
</organism>
<sequence>MLCISRFSPVSSGIGSKLFTNPIIYRPIGTLINRATFSTTIHSQQKLKFQQRDGIINQYKAWNNSSSLTRFVKRENISNYLHRPLPKRNIHITRLLKFQVSKNRHSSFFENGRPPPSPIRVFRIPYPAVFLGSFVFLVLFFMIIPILFQLLFPIIVVGISVYQFRKWRSNNFYRAIMKKLPDSSIKVSYKTLNSLAYRFFPSTFLKEFNVNTADADAMMGMIQNRVIEAFNSNEQDIGSHYFPGKDNVKQFDDVLKLDIMKLKTFGSKIDGNFVMSMKYPLMYVEGTQNNHFADVAITFLDDSLKRNQKFETIFELSKTQATCRMVISVQSSSFLFPQQYIISTPGETGSFYGKYKVKTTSNGHREFTIEKNE</sequence>
<name>A0A1X7R3J8_9SACH</name>
<keyword evidence="1" id="KW-1133">Transmembrane helix</keyword>
<feature type="transmembrane region" description="Helical" evidence="1">
    <location>
        <begin position="129"/>
        <end position="162"/>
    </location>
</feature>
<dbReference type="AlphaFoldDB" id="A0A1X7R3J8"/>
<evidence type="ECO:0000313" key="2">
    <source>
        <dbReference type="EMBL" id="SMN20257.1"/>
    </source>
</evidence>
<dbReference type="Proteomes" id="UP000196158">
    <property type="component" value="Unassembled WGS sequence"/>
</dbReference>
<keyword evidence="1" id="KW-0472">Membrane</keyword>
<dbReference type="EMBL" id="FXLY01000005">
    <property type="protein sequence ID" value="SMN20257.1"/>
    <property type="molecule type" value="Genomic_DNA"/>
</dbReference>
<protein>
    <submittedName>
        <fullName evidence="2">Uncharacterized protein</fullName>
    </submittedName>
</protein>
<dbReference type="OrthoDB" id="4067755at2759"/>
<keyword evidence="3" id="KW-1185">Reference proteome</keyword>
<proteinExistence type="predicted"/>
<gene>
    <name evidence="2" type="ORF">KASA_0N02046G</name>
</gene>